<feature type="signal peptide" evidence="2">
    <location>
        <begin position="1"/>
        <end position="18"/>
    </location>
</feature>
<gene>
    <name evidence="3" type="ORF">HZF10_12355</name>
</gene>
<evidence type="ECO:0000256" key="2">
    <source>
        <dbReference type="SAM" id="SignalP"/>
    </source>
</evidence>
<organism evidence="3 4">
    <name type="scientific">Flavobacterium agri</name>
    <dbReference type="NCBI Taxonomy" id="2743471"/>
    <lineage>
        <taxon>Bacteria</taxon>
        <taxon>Pseudomonadati</taxon>
        <taxon>Bacteroidota</taxon>
        <taxon>Flavobacteriia</taxon>
        <taxon>Flavobacteriales</taxon>
        <taxon>Flavobacteriaceae</taxon>
        <taxon>Flavobacterium</taxon>
    </lineage>
</organism>
<feature type="chain" id="PRO_5030766063" description="CarboxypepD_reg-like domain-containing protein" evidence="2">
    <location>
        <begin position="19"/>
        <end position="250"/>
    </location>
</feature>
<evidence type="ECO:0008006" key="5">
    <source>
        <dbReference type="Google" id="ProtNLM"/>
    </source>
</evidence>
<keyword evidence="4" id="KW-1185">Reference proteome</keyword>
<reference evidence="3 4" key="1">
    <citation type="submission" date="2020-07" db="EMBL/GenBank/DDBJ databases">
        <authorList>
            <person name="Sun Q."/>
        </authorList>
    </citation>
    <scope>NUCLEOTIDE SEQUENCE [LARGE SCALE GENOMIC DNA]</scope>
    <source>
        <strain evidence="3 4">MAH-1</strain>
    </source>
</reference>
<evidence type="ECO:0000313" key="4">
    <source>
        <dbReference type="Proteomes" id="UP000535020"/>
    </source>
</evidence>
<proteinExistence type="predicted"/>
<dbReference type="Proteomes" id="UP000535020">
    <property type="component" value="Unassembled WGS sequence"/>
</dbReference>
<keyword evidence="2" id="KW-0732">Signal</keyword>
<protein>
    <recommendedName>
        <fullName evidence="5">CarboxypepD_reg-like domain-containing protein</fullName>
    </recommendedName>
</protein>
<name>A0A7Y9C7V1_9FLAO</name>
<evidence type="ECO:0000256" key="1">
    <source>
        <dbReference type="SAM" id="MobiDB-lite"/>
    </source>
</evidence>
<dbReference type="EMBL" id="JACBJI010000005">
    <property type="protein sequence ID" value="NYA71717.1"/>
    <property type="molecule type" value="Genomic_DNA"/>
</dbReference>
<feature type="region of interest" description="Disordered" evidence="1">
    <location>
        <begin position="129"/>
        <end position="148"/>
    </location>
</feature>
<dbReference type="RefSeq" id="WP_176006529.1">
    <property type="nucleotide sequence ID" value="NZ_JABWMI010000014.1"/>
</dbReference>
<evidence type="ECO:0000313" key="3">
    <source>
        <dbReference type="EMBL" id="NYA71717.1"/>
    </source>
</evidence>
<sequence>MKRFVLLFSLLLCLTTVAQKRKPLPGKAMIGNLVAERDEVKITNMQTGEKTTTTPGGFFTVNVKKGDTLMFKGVEIITRKMVITAFDMDEETLVIDLDPVGTQLAEVKVDGNKINSEALGIPVGKKYTPQERRLAQGQTSKEQRDPDKAYTAVATDRYLNKLSGREDQLKKEAEVEKKLMWKQRLLERYERVYFTDTLKVPNSHVDGFLYYSVDDQKFLKALETDNKEQIELQLGVLATNYRKTLKSEKN</sequence>
<dbReference type="AlphaFoldDB" id="A0A7Y9C7V1"/>
<accession>A0A7Y9C7V1</accession>
<comment type="caution">
    <text evidence="3">The sequence shown here is derived from an EMBL/GenBank/DDBJ whole genome shotgun (WGS) entry which is preliminary data.</text>
</comment>